<feature type="domain" description="UDP-glucose/GDP-mannose dehydrogenase N-terminal" evidence="3">
    <location>
        <begin position="49"/>
        <end position="138"/>
    </location>
</feature>
<name>A0A3G4ZKZ5_9VIRU</name>
<dbReference type="InterPro" id="IPR014026">
    <property type="entry name" value="UDP-Glc/GDP-Man_DH_dimer"/>
</dbReference>
<dbReference type="InterPro" id="IPR001732">
    <property type="entry name" value="UDP-Glc/GDP-Man_DH_N"/>
</dbReference>
<protein>
    <recommendedName>
        <fullName evidence="5">UDP-glucose 6-dehydrogenase</fullName>
    </recommendedName>
</protein>
<dbReference type="Pfam" id="PF00984">
    <property type="entry name" value="UDPG_MGDP_dh"/>
    <property type="match status" value="1"/>
</dbReference>
<proteinExistence type="inferred from homology"/>
<evidence type="ECO:0000259" key="3">
    <source>
        <dbReference type="Pfam" id="PF03721"/>
    </source>
</evidence>
<dbReference type="Gene3D" id="3.40.50.720">
    <property type="entry name" value="NAD(P)-binding Rossmann-like Domain"/>
    <property type="match status" value="2"/>
</dbReference>
<dbReference type="InterPro" id="IPR036291">
    <property type="entry name" value="NAD(P)-bd_dom_sf"/>
</dbReference>
<dbReference type="InterPro" id="IPR008927">
    <property type="entry name" value="6-PGluconate_DH-like_C_sf"/>
</dbReference>
<evidence type="ECO:0008006" key="5">
    <source>
        <dbReference type="Google" id="ProtNLM"/>
    </source>
</evidence>
<organism evidence="4">
    <name type="scientific">Terrestrivirus sp</name>
    <dbReference type="NCBI Taxonomy" id="2487775"/>
    <lineage>
        <taxon>Viruses</taxon>
        <taxon>Varidnaviria</taxon>
        <taxon>Bamfordvirae</taxon>
        <taxon>Nucleocytoviricota</taxon>
        <taxon>Megaviricetes</taxon>
        <taxon>Imitervirales</taxon>
        <taxon>Mimiviridae</taxon>
        <taxon>Klosneuvirinae</taxon>
    </lineage>
</organism>
<dbReference type="Gene3D" id="1.10.1040.10">
    <property type="entry name" value="N-(1-d-carboxylethyl)-l-norvaline Dehydrogenase, domain 2"/>
    <property type="match status" value="1"/>
</dbReference>
<dbReference type="PANTHER" id="PTHR43750">
    <property type="entry name" value="UDP-GLUCOSE 6-DEHYDROGENASE TUAD"/>
    <property type="match status" value="1"/>
</dbReference>
<dbReference type="SUPFAM" id="SSF48179">
    <property type="entry name" value="6-phosphogluconate dehydrogenase C-terminal domain-like"/>
    <property type="match status" value="1"/>
</dbReference>
<dbReference type="SUPFAM" id="SSF51735">
    <property type="entry name" value="NAD(P)-binding Rossmann-fold domains"/>
    <property type="match status" value="1"/>
</dbReference>
<dbReference type="GO" id="GO:0016616">
    <property type="term" value="F:oxidoreductase activity, acting on the CH-OH group of donors, NAD or NADP as acceptor"/>
    <property type="evidence" value="ECO:0007669"/>
    <property type="project" value="InterPro"/>
</dbReference>
<evidence type="ECO:0000256" key="1">
    <source>
        <dbReference type="ARBA" id="ARBA00006601"/>
    </source>
</evidence>
<dbReference type="EMBL" id="MK071980">
    <property type="protein sequence ID" value="AYV75506.1"/>
    <property type="molecule type" value="Genomic_DNA"/>
</dbReference>
<dbReference type="PANTHER" id="PTHR43750:SF3">
    <property type="entry name" value="UDP-GLUCOSE 6-DEHYDROGENASE TUAD"/>
    <property type="match status" value="1"/>
</dbReference>
<comment type="similarity">
    <text evidence="1">Belongs to the UDP-glucose/GDP-mannose dehydrogenase family.</text>
</comment>
<gene>
    <name evidence="4" type="ORF">Terrestrivirus2_14</name>
</gene>
<dbReference type="InterPro" id="IPR013328">
    <property type="entry name" value="6PGD_dom2"/>
</dbReference>
<evidence type="ECO:0000259" key="2">
    <source>
        <dbReference type="Pfam" id="PF00984"/>
    </source>
</evidence>
<sequence length="290" mass="32178">MKIAIIGGGFVGVATASLKSENIDVIIYDIDRKKCSPPDIQLDDLLKDDVDIIFICLPTPYNPINGVCITSIIEDFIKSLIQFDNNITNKIVIRSTIPPTLCDKYNVAHMPEFLTESNPIGTFKATNLWVIGINDNDELKNKLVTLLNYAYTNGVINSNKIQFCNTKESSLIKLARNSFLAMKVSFFNEIYDIVEGYGVDYETVRYGISGDLRIGDSHSKVPGPDGYFGWGGICLGKDLNSGIITAENVGVDPIILKAIRERNKKDRPIDAEKIDHVIGRSVLTEINKNQ</sequence>
<reference evidence="4" key="1">
    <citation type="submission" date="2018-10" db="EMBL/GenBank/DDBJ databases">
        <title>Hidden diversity of soil giant viruses.</title>
        <authorList>
            <person name="Schulz F."/>
            <person name="Alteio L."/>
            <person name="Goudeau D."/>
            <person name="Ryan E.M."/>
            <person name="Malmstrom R.R."/>
            <person name="Blanchard J."/>
            <person name="Woyke T."/>
        </authorList>
    </citation>
    <scope>NUCLEOTIDE SEQUENCE</scope>
    <source>
        <strain evidence="4">TEV1</strain>
    </source>
</reference>
<feature type="domain" description="UDP-glucose/GDP-mannose dehydrogenase dimerisation" evidence="2">
    <location>
        <begin position="168"/>
        <end position="264"/>
    </location>
</feature>
<dbReference type="Pfam" id="PF03721">
    <property type="entry name" value="UDPG_MGDP_dh_N"/>
    <property type="match status" value="1"/>
</dbReference>
<dbReference type="GO" id="GO:0051287">
    <property type="term" value="F:NAD binding"/>
    <property type="evidence" value="ECO:0007669"/>
    <property type="project" value="InterPro"/>
</dbReference>
<accession>A0A3G4ZKZ5</accession>
<evidence type="ECO:0000313" key="4">
    <source>
        <dbReference type="EMBL" id="AYV75506.1"/>
    </source>
</evidence>